<dbReference type="Proteomes" id="UP001632038">
    <property type="component" value="Unassembled WGS sequence"/>
</dbReference>
<dbReference type="EMBL" id="JAVIJP010000006">
    <property type="protein sequence ID" value="KAL3651765.1"/>
    <property type="molecule type" value="Genomic_DNA"/>
</dbReference>
<keyword evidence="1" id="KW-0677">Repeat</keyword>
<evidence type="ECO:0000313" key="3">
    <source>
        <dbReference type="Proteomes" id="UP001632038"/>
    </source>
</evidence>
<dbReference type="Pfam" id="PF01535">
    <property type="entry name" value="PPR"/>
    <property type="match status" value="1"/>
</dbReference>
<proteinExistence type="predicted"/>
<sequence length="538" mass="61376">MESTLTGGNGISASHRRFQTLSSGHSHRRSPLATRRLIRPLYSIPNSPPLRLKYSFLGIVTDSHRPFSNHLLANKLTPLSSDVISLDSSNPNLECSIGKSDIIAAANVDNISPNTLAFLLKSFASSDQLESGKTVHGQIIKLGFVADTFVMNSLLEFYIHFLKDYLGLIDIRRVFEEMPERDIVSWNNMISCFVNRTMNYEALLVFDDMLSSSEDHHRYKPDETTLVNMLLACSGWDGFIEQAEWLGNALIEMFVRYNDLGNAKMVFKSMSKRCILTWELMFSGLLCNGFWKETLMLFDTRCCCSEGGLKPNEDIFNSVLFAFEGDVSLVGDGKRLVRVIHKIVHGFGVKPNEYHYELMVKVIAKAGWIEAAMMLAESLPWTPNHVLWGYLLYECQIHRFGDDLLLDSLIQKIDVVQSKKPAHEPPFFWMLTMMQYIFMVSEGKPNNDVIYARLMVSLLLRKFSDRDLNLLVDLQYLGELYKYMENILTLQDDGDAYSTVHAQETLLSYEDDVYKVVESLHSQMSNNIDDPCQLAVYF</sequence>
<evidence type="ECO:0000313" key="2">
    <source>
        <dbReference type="EMBL" id="KAL3651765.1"/>
    </source>
</evidence>
<dbReference type="InterPro" id="IPR046960">
    <property type="entry name" value="PPR_At4g14850-like_plant"/>
</dbReference>
<name>A0ABD3EBE6_9LAMI</name>
<accession>A0ABD3EBE6</accession>
<dbReference type="InterPro" id="IPR002885">
    <property type="entry name" value="PPR_rpt"/>
</dbReference>
<dbReference type="PANTHER" id="PTHR24015:SF1063">
    <property type="entry name" value="OS12G0156900 PROTEIN"/>
    <property type="match status" value="1"/>
</dbReference>
<evidence type="ECO:0008006" key="4">
    <source>
        <dbReference type="Google" id="ProtNLM"/>
    </source>
</evidence>
<gene>
    <name evidence="2" type="ORF">CASFOL_004767</name>
</gene>
<evidence type="ECO:0000256" key="1">
    <source>
        <dbReference type="ARBA" id="ARBA00022737"/>
    </source>
</evidence>
<dbReference type="Gene3D" id="1.25.40.10">
    <property type="entry name" value="Tetratricopeptide repeat domain"/>
    <property type="match status" value="2"/>
</dbReference>
<keyword evidence="3" id="KW-1185">Reference proteome</keyword>
<organism evidence="2 3">
    <name type="scientific">Castilleja foliolosa</name>
    <dbReference type="NCBI Taxonomy" id="1961234"/>
    <lineage>
        <taxon>Eukaryota</taxon>
        <taxon>Viridiplantae</taxon>
        <taxon>Streptophyta</taxon>
        <taxon>Embryophyta</taxon>
        <taxon>Tracheophyta</taxon>
        <taxon>Spermatophyta</taxon>
        <taxon>Magnoliopsida</taxon>
        <taxon>eudicotyledons</taxon>
        <taxon>Gunneridae</taxon>
        <taxon>Pentapetalae</taxon>
        <taxon>asterids</taxon>
        <taxon>lamiids</taxon>
        <taxon>Lamiales</taxon>
        <taxon>Orobanchaceae</taxon>
        <taxon>Pedicularideae</taxon>
        <taxon>Castillejinae</taxon>
        <taxon>Castilleja</taxon>
    </lineage>
</organism>
<dbReference type="AlphaFoldDB" id="A0ABD3EBE6"/>
<protein>
    <recommendedName>
        <fullName evidence="4">Pentatricopeptide repeat-containing protein</fullName>
    </recommendedName>
</protein>
<dbReference type="PANTHER" id="PTHR24015">
    <property type="entry name" value="OS07G0578800 PROTEIN-RELATED"/>
    <property type="match status" value="1"/>
</dbReference>
<reference evidence="3" key="1">
    <citation type="journal article" date="2024" name="IScience">
        <title>Strigolactones Initiate the Formation of Haustorium-like Structures in Castilleja.</title>
        <authorList>
            <person name="Buerger M."/>
            <person name="Peterson D."/>
            <person name="Chory J."/>
        </authorList>
    </citation>
    <scope>NUCLEOTIDE SEQUENCE [LARGE SCALE GENOMIC DNA]</scope>
</reference>
<dbReference type="InterPro" id="IPR011990">
    <property type="entry name" value="TPR-like_helical_dom_sf"/>
</dbReference>
<comment type="caution">
    <text evidence="2">The sequence shown here is derived from an EMBL/GenBank/DDBJ whole genome shotgun (WGS) entry which is preliminary data.</text>
</comment>